<accession>A0A6N8J947</accession>
<name>A0A6N8J947_9BACT</name>
<protein>
    <submittedName>
        <fullName evidence="2">Uncharacterized protein</fullName>
    </submittedName>
</protein>
<dbReference type="EMBL" id="WRXO01000002">
    <property type="protein sequence ID" value="MVT41121.1"/>
    <property type="molecule type" value="Genomic_DNA"/>
</dbReference>
<evidence type="ECO:0000256" key="1">
    <source>
        <dbReference type="SAM" id="Phobius"/>
    </source>
</evidence>
<keyword evidence="3" id="KW-1185">Reference proteome</keyword>
<dbReference type="AlphaFoldDB" id="A0A6N8J947"/>
<dbReference type="RefSeq" id="WP_157299733.1">
    <property type="nucleotide sequence ID" value="NZ_BAAAZB010000010.1"/>
</dbReference>
<organism evidence="2 3">
    <name type="scientific">Chitinophaga oryziterrae</name>
    <dbReference type="NCBI Taxonomy" id="1031224"/>
    <lineage>
        <taxon>Bacteria</taxon>
        <taxon>Pseudomonadati</taxon>
        <taxon>Bacteroidota</taxon>
        <taxon>Chitinophagia</taxon>
        <taxon>Chitinophagales</taxon>
        <taxon>Chitinophagaceae</taxon>
        <taxon>Chitinophaga</taxon>
    </lineage>
</organism>
<gene>
    <name evidence="2" type="ORF">GO495_11055</name>
</gene>
<keyword evidence="1" id="KW-1133">Transmembrane helix</keyword>
<reference evidence="2 3" key="1">
    <citation type="submission" date="2019-12" db="EMBL/GenBank/DDBJ databases">
        <title>The draft genomic sequence of strain Chitinophaga oryziterrae JCM 16595.</title>
        <authorList>
            <person name="Zhang X."/>
        </authorList>
    </citation>
    <scope>NUCLEOTIDE SEQUENCE [LARGE SCALE GENOMIC DNA]</scope>
    <source>
        <strain evidence="2 3">JCM 16595</strain>
    </source>
</reference>
<evidence type="ECO:0000313" key="2">
    <source>
        <dbReference type="EMBL" id="MVT41121.1"/>
    </source>
</evidence>
<sequence>MNKGAFYRYAGIIIILLIVSLKSWGSVTLPQLNRKAASACLSLQDTIPPANKPVEAEQKQEQPVTDAVIKEVPKAKKQLKPIAVPPAVLPVKTPIVKPKIVIKRIGVRIP</sequence>
<comment type="caution">
    <text evidence="2">The sequence shown here is derived from an EMBL/GenBank/DDBJ whole genome shotgun (WGS) entry which is preliminary data.</text>
</comment>
<keyword evidence="1" id="KW-0472">Membrane</keyword>
<evidence type="ECO:0000313" key="3">
    <source>
        <dbReference type="Proteomes" id="UP000468388"/>
    </source>
</evidence>
<dbReference type="Proteomes" id="UP000468388">
    <property type="component" value="Unassembled WGS sequence"/>
</dbReference>
<proteinExistence type="predicted"/>
<keyword evidence="1" id="KW-0812">Transmembrane</keyword>
<feature type="transmembrane region" description="Helical" evidence="1">
    <location>
        <begin position="6"/>
        <end position="25"/>
    </location>
</feature>
<dbReference type="OrthoDB" id="678307at2"/>